<sequence length="211" mass="24175">MSPNPNPTFNSWQEFGSEPAWYCIFKIHDSWWLNDLVHMMPKLGGFSLIFRAAFTWPTKKIAPFPLPLLSTRFARHQAFDAGLDQDQLAEARKWFQTLRPDLLPKGNTVYSRSSGPGGQHVNKTESKATTTWPISQLLTFLPKILHADIRASKYYSKNSDCIIIQAQTQRSRSANTDDNHLKLFNELLCLYTKAVPEESSPEKKRKYKALS</sequence>
<evidence type="ECO:0000256" key="2">
    <source>
        <dbReference type="SAM" id="MobiDB-lite"/>
    </source>
</evidence>
<evidence type="ECO:0000256" key="1">
    <source>
        <dbReference type="ARBA" id="ARBA00010835"/>
    </source>
</evidence>
<dbReference type="Proteomes" id="UP001283341">
    <property type="component" value="Unassembled WGS sequence"/>
</dbReference>
<dbReference type="AlphaFoldDB" id="A0AAE0IAY2"/>
<dbReference type="PANTHER" id="PTHR11075">
    <property type="entry name" value="PEPTIDE CHAIN RELEASE FACTOR"/>
    <property type="match status" value="1"/>
</dbReference>
<reference evidence="4" key="1">
    <citation type="journal article" date="2023" name="Mol. Phylogenet. Evol.">
        <title>Genome-scale phylogeny and comparative genomics of the fungal order Sordariales.</title>
        <authorList>
            <person name="Hensen N."/>
            <person name="Bonometti L."/>
            <person name="Westerberg I."/>
            <person name="Brannstrom I.O."/>
            <person name="Guillou S."/>
            <person name="Cros-Aarteil S."/>
            <person name="Calhoun S."/>
            <person name="Haridas S."/>
            <person name="Kuo A."/>
            <person name="Mondo S."/>
            <person name="Pangilinan J."/>
            <person name="Riley R."/>
            <person name="LaButti K."/>
            <person name="Andreopoulos B."/>
            <person name="Lipzen A."/>
            <person name="Chen C."/>
            <person name="Yan M."/>
            <person name="Daum C."/>
            <person name="Ng V."/>
            <person name="Clum A."/>
            <person name="Steindorff A."/>
            <person name="Ohm R.A."/>
            <person name="Martin F."/>
            <person name="Silar P."/>
            <person name="Natvig D.O."/>
            <person name="Lalanne C."/>
            <person name="Gautier V."/>
            <person name="Ament-Velasquez S.L."/>
            <person name="Kruys A."/>
            <person name="Hutchinson M.I."/>
            <person name="Powell A.J."/>
            <person name="Barry K."/>
            <person name="Miller A.N."/>
            <person name="Grigoriev I.V."/>
            <person name="Debuchy R."/>
            <person name="Gladieux P."/>
            <person name="Hiltunen Thoren M."/>
            <person name="Johannesson H."/>
        </authorList>
    </citation>
    <scope>NUCLEOTIDE SEQUENCE</scope>
    <source>
        <strain evidence="4">CBS 118394</strain>
    </source>
</reference>
<dbReference type="PANTHER" id="PTHR11075:SF54">
    <property type="entry name" value="LARGE RIBOSOMAL SUBUNIT PROTEIN ML62"/>
    <property type="match status" value="1"/>
</dbReference>
<name>A0AAE0IAY2_9PEZI</name>
<dbReference type="InterPro" id="IPR045853">
    <property type="entry name" value="Pep_chain_release_fac_I_sf"/>
</dbReference>
<dbReference type="Gene3D" id="3.30.160.20">
    <property type="match status" value="1"/>
</dbReference>
<dbReference type="GO" id="GO:0070126">
    <property type="term" value="P:mitochondrial translational termination"/>
    <property type="evidence" value="ECO:0007669"/>
    <property type="project" value="TreeGrafter"/>
</dbReference>
<reference evidence="4" key="2">
    <citation type="submission" date="2023-06" db="EMBL/GenBank/DDBJ databases">
        <authorList>
            <consortium name="Lawrence Berkeley National Laboratory"/>
            <person name="Haridas S."/>
            <person name="Hensen N."/>
            <person name="Bonometti L."/>
            <person name="Westerberg I."/>
            <person name="Brannstrom I.O."/>
            <person name="Guillou S."/>
            <person name="Cros-Aarteil S."/>
            <person name="Calhoun S."/>
            <person name="Kuo A."/>
            <person name="Mondo S."/>
            <person name="Pangilinan J."/>
            <person name="Riley R."/>
            <person name="Labutti K."/>
            <person name="Andreopoulos B."/>
            <person name="Lipzen A."/>
            <person name="Chen C."/>
            <person name="Yanf M."/>
            <person name="Daum C."/>
            <person name="Ng V."/>
            <person name="Clum A."/>
            <person name="Steindorff A."/>
            <person name="Ohm R."/>
            <person name="Martin F."/>
            <person name="Silar P."/>
            <person name="Natvig D."/>
            <person name="Lalanne C."/>
            <person name="Gautier V."/>
            <person name="Ament-Velasquez S.L."/>
            <person name="Kruys A."/>
            <person name="Hutchinson M.I."/>
            <person name="Powell A.J."/>
            <person name="Barry K."/>
            <person name="Miller A.N."/>
            <person name="Grigoriev I.V."/>
            <person name="Debuchy R."/>
            <person name="Gladieux P."/>
            <person name="Thoren M.H."/>
            <person name="Johannesson H."/>
        </authorList>
    </citation>
    <scope>NUCLEOTIDE SEQUENCE</scope>
    <source>
        <strain evidence="4">CBS 118394</strain>
    </source>
</reference>
<proteinExistence type="inferred from homology"/>
<comment type="similarity">
    <text evidence="1">Belongs to the prokaryotic/mitochondrial release factor family.</text>
</comment>
<dbReference type="SUPFAM" id="SSF75620">
    <property type="entry name" value="Release factor"/>
    <property type="match status" value="1"/>
</dbReference>
<organism evidence="4 5">
    <name type="scientific">Apodospora peruviana</name>
    <dbReference type="NCBI Taxonomy" id="516989"/>
    <lineage>
        <taxon>Eukaryota</taxon>
        <taxon>Fungi</taxon>
        <taxon>Dikarya</taxon>
        <taxon>Ascomycota</taxon>
        <taxon>Pezizomycotina</taxon>
        <taxon>Sordariomycetes</taxon>
        <taxon>Sordariomycetidae</taxon>
        <taxon>Sordariales</taxon>
        <taxon>Lasiosphaeriaceae</taxon>
        <taxon>Apodospora</taxon>
    </lineage>
</organism>
<dbReference type="GO" id="GO:0005762">
    <property type="term" value="C:mitochondrial large ribosomal subunit"/>
    <property type="evidence" value="ECO:0007669"/>
    <property type="project" value="TreeGrafter"/>
</dbReference>
<dbReference type="InterPro" id="IPR052104">
    <property type="entry name" value="Mito_Release_Factor_mL62"/>
</dbReference>
<evidence type="ECO:0000259" key="3">
    <source>
        <dbReference type="Pfam" id="PF00472"/>
    </source>
</evidence>
<evidence type="ECO:0000313" key="5">
    <source>
        <dbReference type="Proteomes" id="UP001283341"/>
    </source>
</evidence>
<accession>A0AAE0IAY2</accession>
<feature type="domain" description="Prokaryotic-type class I peptide chain release factors" evidence="3">
    <location>
        <begin position="110"/>
        <end position="206"/>
    </location>
</feature>
<keyword evidence="5" id="KW-1185">Reference proteome</keyword>
<protein>
    <recommendedName>
        <fullName evidence="3">Prokaryotic-type class I peptide chain release factors domain-containing protein</fullName>
    </recommendedName>
</protein>
<comment type="caution">
    <text evidence="4">The sequence shown here is derived from an EMBL/GenBank/DDBJ whole genome shotgun (WGS) entry which is preliminary data.</text>
</comment>
<dbReference type="EMBL" id="JAUEDM010000003">
    <property type="protein sequence ID" value="KAK3321584.1"/>
    <property type="molecule type" value="Genomic_DNA"/>
</dbReference>
<dbReference type="InterPro" id="IPR000352">
    <property type="entry name" value="Pep_chain_release_fac_I"/>
</dbReference>
<dbReference type="Pfam" id="PF00472">
    <property type="entry name" value="RF-1"/>
    <property type="match status" value="1"/>
</dbReference>
<dbReference type="GO" id="GO:0016150">
    <property type="term" value="F:translation release factor activity, codon nonspecific"/>
    <property type="evidence" value="ECO:0007669"/>
    <property type="project" value="TreeGrafter"/>
</dbReference>
<gene>
    <name evidence="4" type="ORF">B0H66DRAFT_175389</name>
</gene>
<dbReference type="GO" id="GO:0004045">
    <property type="term" value="F:peptidyl-tRNA hydrolase activity"/>
    <property type="evidence" value="ECO:0007669"/>
    <property type="project" value="TreeGrafter"/>
</dbReference>
<feature type="region of interest" description="Disordered" evidence="2">
    <location>
        <begin position="107"/>
        <end position="126"/>
    </location>
</feature>
<evidence type="ECO:0000313" key="4">
    <source>
        <dbReference type="EMBL" id="KAK3321584.1"/>
    </source>
</evidence>